<dbReference type="Proteomes" id="UP000095602">
    <property type="component" value="Unassembled WGS sequence"/>
</dbReference>
<reference evidence="3 5" key="2">
    <citation type="submission" date="2018-08" db="EMBL/GenBank/DDBJ databases">
        <title>A genome reference for cultivated species of the human gut microbiota.</title>
        <authorList>
            <person name="Zou Y."/>
            <person name="Xue W."/>
            <person name="Luo G."/>
        </authorList>
    </citation>
    <scope>NUCLEOTIDE SEQUENCE [LARGE SCALE GENOMIC DNA]</scope>
    <source>
        <strain evidence="3 5">TM10-3</strain>
    </source>
</reference>
<organism evidence="2 4">
    <name type="scientific">Agathobacter rectalis</name>
    <dbReference type="NCBI Taxonomy" id="39491"/>
    <lineage>
        <taxon>Bacteria</taxon>
        <taxon>Bacillati</taxon>
        <taxon>Bacillota</taxon>
        <taxon>Clostridia</taxon>
        <taxon>Lachnospirales</taxon>
        <taxon>Lachnospiraceae</taxon>
        <taxon>Agathobacter</taxon>
    </lineage>
</organism>
<keyword evidence="1" id="KW-1133">Transmembrane helix</keyword>
<name>A0A174LJW2_9FIRM</name>
<feature type="transmembrane region" description="Helical" evidence="1">
    <location>
        <begin position="73"/>
        <end position="95"/>
    </location>
</feature>
<feature type="transmembrane region" description="Helical" evidence="1">
    <location>
        <begin position="133"/>
        <end position="154"/>
    </location>
</feature>
<dbReference type="RefSeq" id="WP_055274363.1">
    <property type="nucleotide sequence ID" value="NZ_CZAJ01000024.1"/>
</dbReference>
<keyword evidence="1" id="KW-0812">Transmembrane</keyword>
<dbReference type="AlphaFoldDB" id="A0A174LJW2"/>
<dbReference type="EMBL" id="QSOB01000004">
    <property type="protein sequence ID" value="RGI69597.1"/>
    <property type="molecule type" value="Genomic_DNA"/>
</dbReference>
<evidence type="ECO:0000313" key="3">
    <source>
        <dbReference type="EMBL" id="RGI69597.1"/>
    </source>
</evidence>
<gene>
    <name evidence="3" type="ORF">DXD95_03700</name>
    <name evidence="2" type="ORF">ERS852497_02322</name>
</gene>
<evidence type="ECO:0000313" key="2">
    <source>
        <dbReference type="EMBL" id="CUP24502.1"/>
    </source>
</evidence>
<protein>
    <submittedName>
        <fullName evidence="2">Uncharacterized protein</fullName>
    </submittedName>
</protein>
<proteinExistence type="predicted"/>
<accession>A0A174LJW2</accession>
<dbReference type="EMBL" id="CZAJ01000024">
    <property type="protein sequence ID" value="CUP24502.1"/>
    <property type="molecule type" value="Genomic_DNA"/>
</dbReference>
<evidence type="ECO:0000313" key="5">
    <source>
        <dbReference type="Proteomes" id="UP000260642"/>
    </source>
</evidence>
<dbReference type="Proteomes" id="UP000260642">
    <property type="component" value="Unassembled WGS sequence"/>
</dbReference>
<evidence type="ECO:0000313" key="4">
    <source>
        <dbReference type="Proteomes" id="UP000095602"/>
    </source>
</evidence>
<keyword evidence="1" id="KW-0472">Membrane</keyword>
<reference evidence="2 4" key="1">
    <citation type="submission" date="2015-09" db="EMBL/GenBank/DDBJ databases">
        <authorList>
            <consortium name="Pathogen Informatics"/>
        </authorList>
    </citation>
    <scope>NUCLEOTIDE SEQUENCE [LARGE SCALE GENOMIC DNA]</scope>
    <source>
        <strain evidence="2 4">2789STDY5834884</strain>
    </source>
</reference>
<evidence type="ECO:0000256" key="1">
    <source>
        <dbReference type="SAM" id="Phobius"/>
    </source>
</evidence>
<sequence length="191" mass="22793">MFEYNFDLKTELKIYKKVGNKNGFCNYSEWENYVLNKYGNKGYTESSLKNFLHYLKKNQRVIVSKKESWSSTIMPMVILIITILSTSVFSIIGVINNYNDAINTFTDEEFMKYSGYSVEMIYSALEQNLYSGMYFYIFAMIIVSFFIIAMIMFMTSKIGEYNLRESFYYDYIQIIKSIIENKEMDKYRKNR</sequence>